<dbReference type="PANTHER" id="PTHR47572:SF4">
    <property type="entry name" value="LACTONASE DRP35"/>
    <property type="match status" value="1"/>
</dbReference>
<feature type="domain" description="SMP-30/Gluconolactonase/LRE-like region" evidence="2">
    <location>
        <begin position="59"/>
        <end position="328"/>
    </location>
</feature>
<proteinExistence type="predicted"/>
<dbReference type="InterPro" id="IPR013658">
    <property type="entry name" value="SGL"/>
</dbReference>
<evidence type="ECO:0000256" key="1">
    <source>
        <dbReference type="ARBA" id="ARBA00022801"/>
    </source>
</evidence>
<evidence type="ECO:0000313" key="4">
    <source>
        <dbReference type="Proteomes" id="UP000831113"/>
    </source>
</evidence>
<keyword evidence="1" id="KW-0378">Hydrolase</keyword>
<accession>A0ABY4CTU9</accession>
<dbReference type="Pfam" id="PF08450">
    <property type="entry name" value="SGL"/>
    <property type="match status" value="1"/>
</dbReference>
<dbReference type="InterPro" id="IPR051262">
    <property type="entry name" value="SMP-30/CGR1_Lactonase"/>
</dbReference>
<dbReference type="Gene3D" id="2.120.10.30">
    <property type="entry name" value="TolB, C-terminal domain"/>
    <property type="match status" value="1"/>
</dbReference>
<dbReference type="RefSeq" id="WP_243796040.1">
    <property type="nucleotide sequence ID" value="NZ_CP094669.1"/>
</dbReference>
<protein>
    <submittedName>
        <fullName evidence="3">SMP-30/gluconolactonase/LRE family protein</fullName>
    </submittedName>
</protein>
<dbReference type="Proteomes" id="UP000831113">
    <property type="component" value="Chromosome"/>
</dbReference>
<dbReference type="EMBL" id="CP094669">
    <property type="protein sequence ID" value="UOG73472.1"/>
    <property type="molecule type" value="Genomic_DNA"/>
</dbReference>
<organism evidence="3 4">
    <name type="scientific">Hymenobacter tibetensis</name>
    <dbReference type="NCBI Taxonomy" id="497967"/>
    <lineage>
        <taxon>Bacteria</taxon>
        <taxon>Pseudomonadati</taxon>
        <taxon>Bacteroidota</taxon>
        <taxon>Cytophagia</taxon>
        <taxon>Cytophagales</taxon>
        <taxon>Hymenobacteraceae</taxon>
        <taxon>Hymenobacter</taxon>
    </lineage>
</organism>
<dbReference type="SUPFAM" id="SSF63829">
    <property type="entry name" value="Calcium-dependent phosphotriesterase"/>
    <property type="match status" value="1"/>
</dbReference>
<gene>
    <name evidence="3" type="ORF">MTX78_15205</name>
</gene>
<dbReference type="InterPro" id="IPR011042">
    <property type="entry name" value="6-blade_b-propeller_TolB-like"/>
</dbReference>
<sequence>MSSSPTWPCDGYLKTGLVLGGLCLLATLAKGQAHQAQGRIFPALATPVAVFTGGVGSVCEGPAVSPDGQVLFTDITTAQVGGIIWAYHPKTGRTSQFRTPSGNASGLAFDAAGNLFLAEGPNGGGKCITKLQLSTGHRTTLAASFQGKPLNGPNDLTLDAQGRVYFTDSRYQSTEPLDQPWMGVYRVDAAGSVQLLAADLPRPNGLVFSPDQRTLYVGSYDSPGVGIYAALPADYTGPTPQRSGEIRAYTVLPDGRLTFQKQLVQFEGEGPDGLAVDAEGHIYAAVASRLVVYTPQGTQLAEMPLPGKTTNLCFGQGQHRHTLFITAAKSLYTLQTVQEGWPLPIRPTASK</sequence>
<name>A0ABY4CTU9_9BACT</name>
<keyword evidence="4" id="KW-1185">Reference proteome</keyword>
<reference evidence="3 4" key="1">
    <citation type="submission" date="2022-03" db="EMBL/GenBank/DDBJ databases">
        <title>Hymenobactersp. isolated from the air.</title>
        <authorList>
            <person name="Won M."/>
            <person name="Kwon S.-W."/>
        </authorList>
    </citation>
    <scope>NUCLEOTIDE SEQUENCE [LARGE SCALE GENOMIC DNA]</scope>
    <source>
        <strain evidence="3 4">KACC 21982</strain>
    </source>
</reference>
<dbReference type="PANTHER" id="PTHR47572">
    <property type="entry name" value="LIPOPROTEIN-RELATED"/>
    <property type="match status" value="1"/>
</dbReference>
<evidence type="ECO:0000313" key="3">
    <source>
        <dbReference type="EMBL" id="UOG73472.1"/>
    </source>
</evidence>
<evidence type="ECO:0000259" key="2">
    <source>
        <dbReference type="Pfam" id="PF08450"/>
    </source>
</evidence>